<feature type="transmembrane region" description="Helical" evidence="5">
    <location>
        <begin position="188"/>
        <end position="209"/>
    </location>
</feature>
<keyword evidence="5" id="KW-1003">Cell membrane</keyword>
<comment type="subcellular location">
    <subcellularLocation>
        <location evidence="5">Cell membrane</location>
        <topology evidence="5">Multi-pass membrane protein</topology>
    </subcellularLocation>
    <subcellularLocation>
        <location evidence="1">Membrane</location>
        <topology evidence="1">Multi-pass membrane protein</topology>
    </subcellularLocation>
</comment>
<proteinExistence type="inferred from homology"/>
<feature type="transmembrane region" description="Helical" evidence="5">
    <location>
        <begin position="110"/>
        <end position="130"/>
    </location>
</feature>
<keyword evidence="3 5" id="KW-1133">Transmembrane helix</keyword>
<dbReference type="InterPro" id="IPR051598">
    <property type="entry name" value="TSUP/Inactive_protease-like"/>
</dbReference>
<dbReference type="AlphaFoldDB" id="A0A2T0M8J3"/>
<dbReference type="PANTHER" id="PTHR43701">
    <property type="entry name" value="MEMBRANE TRANSPORTER PROTEIN MJ0441-RELATED"/>
    <property type="match status" value="1"/>
</dbReference>
<evidence type="ECO:0000256" key="2">
    <source>
        <dbReference type="ARBA" id="ARBA00022692"/>
    </source>
</evidence>
<dbReference type="PANTHER" id="PTHR43701:SF2">
    <property type="entry name" value="MEMBRANE TRANSPORTER PROTEIN YJNA-RELATED"/>
    <property type="match status" value="1"/>
</dbReference>
<protein>
    <recommendedName>
        <fullName evidence="5">Probable membrane transporter protein</fullName>
    </recommendedName>
</protein>
<gene>
    <name evidence="6" type="ORF">CLV81_2209</name>
</gene>
<dbReference type="OrthoDB" id="457670at2"/>
<dbReference type="Pfam" id="PF01925">
    <property type="entry name" value="TauE"/>
    <property type="match status" value="1"/>
</dbReference>
<evidence type="ECO:0000256" key="3">
    <source>
        <dbReference type="ARBA" id="ARBA00022989"/>
    </source>
</evidence>
<evidence type="ECO:0000256" key="4">
    <source>
        <dbReference type="ARBA" id="ARBA00023136"/>
    </source>
</evidence>
<keyword evidence="4 5" id="KW-0472">Membrane</keyword>
<dbReference type="Proteomes" id="UP000237640">
    <property type="component" value="Unassembled WGS sequence"/>
</dbReference>
<sequence>MTLSLFIILCAVGLLNGFYSGLMGTGGNIILIPALDLVLVPFGFEDQELVKYIIAHSLFITVFNGFAVVLKHYRIKNLYPKKILFVGIPAALTAFLVSEWIKTSAWYSKLYFDILFLFLVLTVCIQFLFFKPKIEISASQQKIQDSKWSYPVLGSFTGMISALSGFGGGIVLIPALTDIFGIPFKRTVSVSIGVVMLLALSVSISYLNITSDQGIVKRLPIQFGYISLGLVGPILLGIFLSAPWGVRLGQKMETKWLRLIFGLVMVVLFLKTLFGVL</sequence>
<comment type="similarity">
    <text evidence="5">Belongs to the 4-toluene sulfonate uptake permease (TSUP) (TC 2.A.102) family.</text>
</comment>
<dbReference type="RefSeq" id="WP_106145156.1">
    <property type="nucleotide sequence ID" value="NZ_PVYX01000002.1"/>
</dbReference>
<feature type="transmembrane region" description="Helical" evidence="5">
    <location>
        <begin position="49"/>
        <end position="70"/>
    </location>
</feature>
<feature type="transmembrane region" description="Helical" evidence="5">
    <location>
        <begin position="150"/>
        <end position="176"/>
    </location>
</feature>
<reference evidence="6 7" key="1">
    <citation type="submission" date="2018-03" db="EMBL/GenBank/DDBJ databases">
        <title>Genomic Encyclopedia of Archaeal and Bacterial Type Strains, Phase II (KMG-II): from individual species to whole genera.</title>
        <authorList>
            <person name="Goeker M."/>
        </authorList>
    </citation>
    <scope>NUCLEOTIDE SEQUENCE [LARGE SCALE GENOMIC DNA]</scope>
    <source>
        <strain evidence="6 7">DSM 25027</strain>
    </source>
</reference>
<evidence type="ECO:0000313" key="6">
    <source>
        <dbReference type="EMBL" id="PRX53821.1"/>
    </source>
</evidence>
<evidence type="ECO:0000256" key="1">
    <source>
        <dbReference type="ARBA" id="ARBA00004141"/>
    </source>
</evidence>
<dbReference type="EMBL" id="PVYX01000002">
    <property type="protein sequence ID" value="PRX53821.1"/>
    <property type="molecule type" value="Genomic_DNA"/>
</dbReference>
<accession>A0A2T0M8J3</accession>
<organism evidence="6 7">
    <name type="scientific">Flagellimonas meridianipacifica</name>
    <dbReference type="NCBI Taxonomy" id="1080225"/>
    <lineage>
        <taxon>Bacteria</taxon>
        <taxon>Pseudomonadati</taxon>
        <taxon>Bacteroidota</taxon>
        <taxon>Flavobacteriia</taxon>
        <taxon>Flavobacteriales</taxon>
        <taxon>Flavobacteriaceae</taxon>
        <taxon>Flagellimonas</taxon>
    </lineage>
</organism>
<keyword evidence="7" id="KW-1185">Reference proteome</keyword>
<dbReference type="GO" id="GO:0005886">
    <property type="term" value="C:plasma membrane"/>
    <property type="evidence" value="ECO:0007669"/>
    <property type="project" value="UniProtKB-SubCell"/>
</dbReference>
<keyword evidence="2 5" id="KW-0812">Transmembrane</keyword>
<evidence type="ECO:0000256" key="5">
    <source>
        <dbReference type="RuleBase" id="RU363041"/>
    </source>
</evidence>
<feature type="transmembrane region" description="Helical" evidence="5">
    <location>
        <begin position="221"/>
        <end position="244"/>
    </location>
</feature>
<name>A0A2T0M8J3_9FLAO</name>
<feature type="transmembrane region" description="Helical" evidence="5">
    <location>
        <begin position="256"/>
        <end position="274"/>
    </location>
</feature>
<comment type="caution">
    <text evidence="6">The sequence shown here is derived from an EMBL/GenBank/DDBJ whole genome shotgun (WGS) entry which is preliminary data.</text>
</comment>
<feature type="transmembrane region" description="Helical" evidence="5">
    <location>
        <begin position="82"/>
        <end position="98"/>
    </location>
</feature>
<dbReference type="InterPro" id="IPR002781">
    <property type="entry name" value="TM_pro_TauE-like"/>
</dbReference>
<evidence type="ECO:0000313" key="7">
    <source>
        <dbReference type="Proteomes" id="UP000237640"/>
    </source>
</evidence>